<accession>A0ACB9W8J4</accession>
<keyword evidence="2" id="KW-1185">Reference proteome</keyword>
<dbReference type="EMBL" id="CM043801">
    <property type="protein sequence ID" value="KAI4809474.1"/>
    <property type="molecule type" value="Genomic_DNA"/>
</dbReference>
<evidence type="ECO:0000313" key="1">
    <source>
        <dbReference type="EMBL" id="KAI4809474.1"/>
    </source>
</evidence>
<protein>
    <submittedName>
        <fullName evidence="1">Uncharacterized protein</fullName>
    </submittedName>
</protein>
<dbReference type="Proteomes" id="UP001057452">
    <property type="component" value="Chromosome 17"/>
</dbReference>
<comment type="caution">
    <text evidence="1">The sequence shown here is derived from an EMBL/GenBank/DDBJ whole genome shotgun (WGS) entry which is preliminary data.</text>
</comment>
<sequence length="97" mass="10278">MGDCSWALMTTLLGLINSQRLLEHQVMANQALKLRPGLTVQPQSSGPPGHTAGAAIVLYQLQLTTSQVGLRDIFDHEGAASSLSASSLLPDSSPRPR</sequence>
<name>A0ACB9W8J4_CHAAC</name>
<proteinExistence type="predicted"/>
<evidence type="ECO:0000313" key="2">
    <source>
        <dbReference type="Proteomes" id="UP001057452"/>
    </source>
</evidence>
<gene>
    <name evidence="1" type="ORF">KUCAC02_018353</name>
</gene>
<organism evidence="1 2">
    <name type="scientific">Chaenocephalus aceratus</name>
    <name type="common">Blackfin icefish</name>
    <name type="synonym">Chaenichthys aceratus</name>
    <dbReference type="NCBI Taxonomy" id="36190"/>
    <lineage>
        <taxon>Eukaryota</taxon>
        <taxon>Metazoa</taxon>
        <taxon>Chordata</taxon>
        <taxon>Craniata</taxon>
        <taxon>Vertebrata</taxon>
        <taxon>Euteleostomi</taxon>
        <taxon>Actinopterygii</taxon>
        <taxon>Neopterygii</taxon>
        <taxon>Teleostei</taxon>
        <taxon>Neoteleostei</taxon>
        <taxon>Acanthomorphata</taxon>
        <taxon>Eupercaria</taxon>
        <taxon>Perciformes</taxon>
        <taxon>Notothenioidei</taxon>
        <taxon>Channichthyidae</taxon>
        <taxon>Chaenocephalus</taxon>
    </lineage>
</organism>
<reference evidence="1" key="1">
    <citation type="submission" date="2022-05" db="EMBL/GenBank/DDBJ databases">
        <title>Chromosome-level genome of Chaenocephalus aceratus.</title>
        <authorList>
            <person name="Park H."/>
        </authorList>
    </citation>
    <scope>NUCLEOTIDE SEQUENCE</scope>
    <source>
        <strain evidence="1">KU_202001</strain>
    </source>
</reference>